<dbReference type="GO" id="GO:0008233">
    <property type="term" value="F:peptidase activity"/>
    <property type="evidence" value="ECO:0007669"/>
    <property type="project" value="UniProtKB-KW"/>
</dbReference>
<dbReference type="Gene3D" id="2.40.70.10">
    <property type="entry name" value="Acid Proteases"/>
    <property type="match status" value="1"/>
</dbReference>
<keyword evidence="1" id="KW-0645">Protease</keyword>
<sequence>MPRSTRFIALFIGLIIAMLSAPHALAIDKIVVVGLFKDTAVVRIDGQQRLLRVGKTSPEGVTLIAADSEAAELEIDGERRRYPLGAHISSQFAKPASGPVMRVWPNAASGLYIADGHINGFAMEFVIDTGATLVSMNSNQAKRLGINYRLEGEKGLSQTASGTNTIYIIELESVRVGRIELENVRAAVHEGDFPAYVLLGNSFLDRINLQRDGKVLELQAPP</sequence>
<dbReference type="SUPFAM" id="SSF50630">
    <property type="entry name" value="Acid proteases"/>
    <property type="match status" value="1"/>
</dbReference>
<dbReference type="CDD" id="cd05483">
    <property type="entry name" value="retropepsin_like_bacteria"/>
    <property type="match status" value="1"/>
</dbReference>
<dbReference type="NCBIfam" id="TIGR02281">
    <property type="entry name" value="clan_AA_DTGA"/>
    <property type="match status" value="1"/>
</dbReference>
<dbReference type="Proteomes" id="UP001204445">
    <property type="component" value="Unassembled WGS sequence"/>
</dbReference>
<comment type="caution">
    <text evidence="1">The sequence shown here is derived from an EMBL/GenBank/DDBJ whole genome shotgun (WGS) entry which is preliminary data.</text>
</comment>
<dbReference type="AlphaFoldDB" id="A0AAE3HKD0"/>
<organism evidence="1 2">
    <name type="scientific">Methylohalomonas lacus</name>
    <dbReference type="NCBI Taxonomy" id="398773"/>
    <lineage>
        <taxon>Bacteria</taxon>
        <taxon>Pseudomonadati</taxon>
        <taxon>Pseudomonadota</taxon>
        <taxon>Gammaproteobacteria</taxon>
        <taxon>Methylohalomonadales</taxon>
        <taxon>Methylohalomonadaceae</taxon>
        <taxon>Methylohalomonas</taxon>
    </lineage>
</organism>
<gene>
    <name evidence="1" type="ORF">J2T55_000703</name>
</gene>
<evidence type="ECO:0000313" key="2">
    <source>
        <dbReference type="Proteomes" id="UP001204445"/>
    </source>
</evidence>
<evidence type="ECO:0000313" key="1">
    <source>
        <dbReference type="EMBL" id="MCS3902699.1"/>
    </source>
</evidence>
<proteinExistence type="predicted"/>
<keyword evidence="1" id="KW-0378">Hydrolase</keyword>
<protein>
    <submittedName>
        <fullName evidence="1">Aspartyl protease family protein</fullName>
    </submittedName>
</protein>
<name>A0AAE3HKD0_9GAMM</name>
<dbReference type="InterPro" id="IPR034122">
    <property type="entry name" value="Retropepsin-like_bacterial"/>
</dbReference>
<dbReference type="GO" id="GO:0006508">
    <property type="term" value="P:proteolysis"/>
    <property type="evidence" value="ECO:0007669"/>
    <property type="project" value="UniProtKB-KW"/>
</dbReference>
<accession>A0AAE3HKD0</accession>
<dbReference type="EMBL" id="JANUCT010000004">
    <property type="protein sequence ID" value="MCS3902699.1"/>
    <property type="molecule type" value="Genomic_DNA"/>
</dbReference>
<dbReference type="InterPro" id="IPR011969">
    <property type="entry name" value="Clan_AA_Asp_peptidase_C"/>
</dbReference>
<reference evidence="1" key="1">
    <citation type="submission" date="2022-08" db="EMBL/GenBank/DDBJ databases">
        <title>Genomic Encyclopedia of Type Strains, Phase III (KMG-III): the genomes of soil and plant-associated and newly described type strains.</title>
        <authorList>
            <person name="Whitman W."/>
        </authorList>
    </citation>
    <scope>NUCLEOTIDE SEQUENCE</scope>
    <source>
        <strain evidence="1">HMT 1</strain>
    </source>
</reference>
<dbReference type="RefSeq" id="WP_259054263.1">
    <property type="nucleotide sequence ID" value="NZ_JANUCT010000004.1"/>
</dbReference>
<dbReference type="InterPro" id="IPR021109">
    <property type="entry name" value="Peptidase_aspartic_dom_sf"/>
</dbReference>
<dbReference type="Pfam" id="PF13975">
    <property type="entry name" value="gag-asp_proteas"/>
    <property type="match status" value="1"/>
</dbReference>
<keyword evidence="2" id="KW-1185">Reference proteome</keyword>